<evidence type="ECO:0000313" key="1">
    <source>
        <dbReference type="EMBL" id="TFF37330.1"/>
    </source>
</evidence>
<dbReference type="RefSeq" id="WP_133231177.1">
    <property type="nucleotide sequence ID" value="NZ_SOZE01000011.1"/>
</dbReference>
<evidence type="ECO:0008006" key="3">
    <source>
        <dbReference type="Google" id="ProtNLM"/>
    </source>
</evidence>
<dbReference type="OrthoDB" id="798308at2"/>
<evidence type="ECO:0000313" key="2">
    <source>
        <dbReference type="Proteomes" id="UP000297540"/>
    </source>
</evidence>
<dbReference type="Proteomes" id="UP000297540">
    <property type="component" value="Unassembled WGS sequence"/>
</dbReference>
<keyword evidence="2" id="KW-1185">Reference proteome</keyword>
<organism evidence="1 2">
    <name type="scientific">Mucilaginibacter psychrotolerans</name>
    <dbReference type="NCBI Taxonomy" id="1524096"/>
    <lineage>
        <taxon>Bacteria</taxon>
        <taxon>Pseudomonadati</taxon>
        <taxon>Bacteroidota</taxon>
        <taxon>Sphingobacteriia</taxon>
        <taxon>Sphingobacteriales</taxon>
        <taxon>Sphingobacteriaceae</taxon>
        <taxon>Mucilaginibacter</taxon>
    </lineage>
</organism>
<sequence>METLTIDIQNEQEKKVLLAFFDSLNYHYRTDNEDYELTEEQIETVVQRKNDFLQGKTTARPWSEIKKRYEGV</sequence>
<comment type="caution">
    <text evidence="1">The sequence shown here is derived from an EMBL/GenBank/DDBJ whole genome shotgun (WGS) entry which is preliminary data.</text>
</comment>
<name>A0A4Y8SFC3_9SPHI</name>
<proteinExistence type="predicted"/>
<protein>
    <recommendedName>
        <fullName evidence="3">Addiction module protein</fullName>
    </recommendedName>
</protein>
<reference evidence="1 2" key="1">
    <citation type="journal article" date="2017" name="Int. J. Syst. Evol. Microbiol.">
        <title>Mucilaginibacterpsychrotolerans sp. nov., isolated from peatlands.</title>
        <authorList>
            <person name="Deng Y."/>
            <person name="Shen L."/>
            <person name="Xu B."/>
            <person name="Liu Y."/>
            <person name="Gu Z."/>
            <person name="Liu H."/>
            <person name="Zhou Y."/>
        </authorList>
    </citation>
    <scope>NUCLEOTIDE SEQUENCE [LARGE SCALE GENOMIC DNA]</scope>
    <source>
        <strain evidence="1 2">NH7-4</strain>
    </source>
</reference>
<dbReference type="AlphaFoldDB" id="A0A4Y8SFC3"/>
<dbReference type="EMBL" id="SOZE01000011">
    <property type="protein sequence ID" value="TFF37330.1"/>
    <property type="molecule type" value="Genomic_DNA"/>
</dbReference>
<gene>
    <name evidence="1" type="ORF">E2R66_12930</name>
</gene>
<accession>A0A4Y8SFC3</accession>